<dbReference type="CDD" id="cd06981">
    <property type="entry name" value="cupin_reut_a1446"/>
    <property type="match status" value="1"/>
</dbReference>
<keyword evidence="3" id="KW-1185">Reference proteome</keyword>
<protein>
    <submittedName>
        <fullName evidence="2">Cupin 2 domain-containing protein</fullName>
    </submittedName>
</protein>
<feature type="domain" description="Cupin type-2" evidence="1">
    <location>
        <begin position="46"/>
        <end position="99"/>
    </location>
</feature>
<dbReference type="Pfam" id="PF07883">
    <property type="entry name" value="Cupin_2"/>
    <property type="match status" value="1"/>
</dbReference>
<name>A0A1H2Y615_THIRO</name>
<dbReference type="InterPro" id="IPR013096">
    <property type="entry name" value="Cupin_2"/>
</dbReference>
<dbReference type="STRING" id="1058.SAMN05421783_11261"/>
<accession>A0A1H2Y615</accession>
<organism evidence="2 3">
    <name type="scientific">Thiocapsa roseopersicina</name>
    <dbReference type="NCBI Taxonomy" id="1058"/>
    <lineage>
        <taxon>Bacteria</taxon>
        <taxon>Pseudomonadati</taxon>
        <taxon>Pseudomonadota</taxon>
        <taxon>Gammaproteobacteria</taxon>
        <taxon>Chromatiales</taxon>
        <taxon>Chromatiaceae</taxon>
        <taxon>Thiocapsa</taxon>
    </lineage>
</organism>
<evidence type="ECO:0000313" key="2">
    <source>
        <dbReference type="EMBL" id="SDX00642.1"/>
    </source>
</evidence>
<proteinExistence type="predicted"/>
<evidence type="ECO:0000259" key="1">
    <source>
        <dbReference type="Pfam" id="PF07883"/>
    </source>
</evidence>
<evidence type="ECO:0000313" key="3">
    <source>
        <dbReference type="Proteomes" id="UP000198816"/>
    </source>
</evidence>
<dbReference type="RefSeq" id="WP_093032958.1">
    <property type="nucleotide sequence ID" value="NZ_FNNZ01000012.1"/>
</dbReference>
<gene>
    <name evidence="2" type="ORF">SAMN05421783_11261</name>
</gene>
<sequence>MSCNLFQDLPQVDRGEAFEELLRCSNVRIERILSSDRPDSVLYDQVQDEWVCLLQGEAQLWIDGETLSLRPGDYRFIPAGTPHRVIKTSIEPRCLWLAVHIHGALTEGRG</sequence>
<dbReference type="AlphaFoldDB" id="A0A1H2Y615"/>
<dbReference type="EMBL" id="FNNZ01000012">
    <property type="protein sequence ID" value="SDX00642.1"/>
    <property type="molecule type" value="Genomic_DNA"/>
</dbReference>
<dbReference type="Proteomes" id="UP000198816">
    <property type="component" value="Unassembled WGS sequence"/>
</dbReference>
<dbReference type="Gene3D" id="2.60.120.10">
    <property type="entry name" value="Jelly Rolls"/>
    <property type="match status" value="1"/>
</dbReference>
<dbReference type="InterPro" id="IPR011051">
    <property type="entry name" value="RmlC_Cupin_sf"/>
</dbReference>
<dbReference type="SUPFAM" id="SSF51182">
    <property type="entry name" value="RmlC-like cupins"/>
    <property type="match status" value="1"/>
</dbReference>
<dbReference type="InterPro" id="IPR014710">
    <property type="entry name" value="RmlC-like_jellyroll"/>
</dbReference>
<reference evidence="3" key="1">
    <citation type="submission" date="2016-10" db="EMBL/GenBank/DDBJ databases">
        <authorList>
            <person name="Varghese N."/>
            <person name="Submissions S."/>
        </authorList>
    </citation>
    <scope>NUCLEOTIDE SEQUENCE [LARGE SCALE GENOMIC DNA]</scope>
    <source>
        <strain evidence="3">DSM 217</strain>
    </source>
</reference>
<dbReference type="OrthoDB" id="9798585at2"/>